<name>A0A4P7D5Q7_9BURK</name>
<evidence type="ECO:0000313" key="9">
    <source>
        <dbReference type="EMBL" id="QBR04106.1"/>
    </source>
</evidence>
<dbReference type="Gene3D" id="3.40.50.80">
    <property type="entry name" value="Nucleotide-binding domain of ferredoxin-NADP reductase (FNR) module"/>
    <property type="match status" value="1"/>
</dbReference>
<protein>
    <submittedName>
        <fullName evidence="9">Oxidoreductase</fullName>
    </submittedName>
</protein>
<dbReference type="Proteomes" id="UP000295727">
    <property type="component" value="Plasmid unnamed1"/>
</dbReference>
<dbReference type="PROSITE" id="PS51384">
    <property type="entry name" value="FAD_FR"/>
    <property type="match status" value="1"/>
</dbReference>
<dbReference type="GO" id="GO:0046872">
    <property type="term" value="F:metal ion binding"/>
    <property type="evidence" value="ECO:0007669"/>
    <property type="project" value="UniProtKB-KW"/>
</dbReference>
<evidence type="ECO:0000256" key="3">
    <source>
        <dbReference type="ARBA" id="ARBA00022723"/>
    </source>
</evidence>
<gene>
    <name evidence="9" type="ORF">E1956_43950</name>
</gene>
<dbReference type="SUPFAM" id="SSF52343">
    <property type="entry name" value="Ferredoxin reductase-like, C-terminal NADP-linked domain"/>
    <property type="match status" value="1"/>
</dbReference>
<dbReference type="SUPFAM" id="SSF63380">
    <property type="entry name" value="Riboflavin synthase domain-like"/>
    <property type="match status" value="1"/>
</dbReference>
<dbReference type="InterPro" id="IPR017927">
    <property type="entry name" value="FAD-bd_FR_type"/>
</dbReference>
<evidence type="ECO:0000256" key="4">
    <source>
        <dbReference type="ARBA" id="ARBA00023002"/>
    </source>
</evidence>
<keyword evidence="10" id="KW-1185">Reference proteome</keyword>
<keyword evidence="2" id="KW-0001">2Fe-2S</keyword>
<dbReference type="RefSeq" id="WP_134760167.1">
    <property type="nucleotide sequence ID" value="NZ_CP038152.1"/>
</dbReference>
<evidence type="ECO:0000256" key="6">
    <source>
        <dbReference type="ARBA" id="ARBA00023014"/>
    </source>
</evidence>
<dbReference type="InterPro" id="IPR017938">
    <property type="entry name" value="Riboflavin_synthase-like_b-brl"/>
</dbReference>
<evidence type="ECO:0000313" key="10">
    <source>
        <dbReference type="Proteomes" id="UP000295727"/>
    </source>
</evidence>
<organism evidence="9 10">
    <name type="scientific">Paraburkholderia pallida</name>
    <dbReference type="NCBI Taxonomy" id="2547399"/>
    <lineage>
        <taxon>Bacteria</taxon>
        <taxon>Pseudomonadati</taxon>
        <taxon>Pseudomonadota</taxon>
        <taxon>Betaproteobacteria</taxon>
        <taxon>Burkholderiales</taxon>
        <taxon>Burkholderiaceae</taxon>
        <taxon>Paraburkholderia</taxon>
    </lineage>
</organism>
<dbReference type="InterPro" id="IPR039261">
    <property type="entry name" value="FNR_nucleotide-bd"/>
</dbReference>
<dbReference type="GO" id="GO:0016491">
    <property type="term" value="F:oxidoreductase activity"/>
    <property type="evidence" value="ECO:0007669"/>
    <property type="project" value="UniProtKB-KW"/>
</dbReference>
<dbReference type="InterPro" id="IPR050415">
    <property type="entry name" value="MRET"/>
</dbReference>
<dbReference type="Gene3D" id="3.10.20.30">
    <property type="match status" value="1"/>
</dbReference>
<dbReference type="AlphaFoldDB" id="A0A4P7D5Q7"/>
<dbReference type="EMBL" id="CP038152">
    <property type="protein sequence ID" value="QBR04106.1"/>
    <property type="molecule type" value="Genomic_DNA"/>
</dbReference>
<reference evidence="9 10" key="1">
    <citation type="submission" date="2019-03" db="EMBL/GenBank/DDBJ databases">
        <title>Paraburkholderia sp. 7MH5, isolated from subtropical forest soil.</title>
        <authorList>
            <person name="Gao Z.-H."/>
            <person name="Qiu L.-H."/>
        </authorList>
    </citation>
    <scope>NUCLEOTIDE SEQUENCE [LARGE SCALE GENOMIC DNA]</scope>
    <source>
        <strain evidence="9 10">7MH5</strain>
        <plasmid evidence="9 10">unnamed1</plasmid>
    </source>
</reference>
<evidence type="ECO:0000256" key="1">
    <source>
        <dbReference type="ARBA" id="ARBA00022630"/>
    </source>
</evidence>
<accession>A0A4P7D5Q7</accession>
<dbReference type="CDD" id="cd00207">
    <property type="entry name" value="fer2"/>
    <property type="match status" value="1"/>
</dbReference>
<dbReference type="InterPro" id="IPR001041">
    <property type="entry name" value="2Fe-2S_ferredoxin-type"/>
</dbReference>
<keyword evidence="3" id="KW-0479">Metal-binding</keyword>
<dbReference type="SUPFAM" id="SSF54292">
    <property type="entry name" value="2Fe-2S ferredoxin-like"/>
    <property type="match status" value="1"/>
</dbReference>
<dbReference type="PRINTS" id="PR00409">
    <property type="entry name" value="PHDIOXRDTASE"/>
</dbReference>
<sequence length="317" mass="34131">MSTIDVRVERKIVEADGIVSLELRAAGEAALPALAAGAHIDIHLPNGLVRPYSLCNAPGDSGRYVIAVLRDPDSRGGSVAIHETVQAGDVLSISMPKNNFPLVAARRSILIGGGIGITPLLSMAQTLHASGEPFELHYCARSESRTAFREQLLGSPFSGNVRFYFDDRGDGIDMTQVLGTPMQETHLYVCGPAGFIEFVRASAERLGWAHGNVHFEFFAAPEITGEQVNAAFEVEIASKSIRLTVPEDRSVADVLQDNGIDIPVSCSQGVCGTCLTRVLSGTPEHRDLYLTDEEKALNDQFLPCCSRAVSRVLVLDL</sequence>
<evidence type="ECO:0000256" key="5">
    <source>
        <dbReference type="ARBA" id="ARBA00023004"/>
    </source>
</evidence>
<dbReference type="KEGG" id="ppai:E1956_43950"/>
<dbReference type="InterPro" id="IPR006058">
    <property type="entry name" value="2Fe2S_fd_BS"/>
</dbReference>
<dbReference type="InterPro" id="IPR012675">
    <property type="entry name" value="Beta-grasp_dom_sf"/>
</dbReference>
<keyword evidence="9" id="KW-0614">Plasmid</keyword>
<dbReference type="PANTHER" id="PTHR47354">
    <property type="entry name" value="NADH OXIDOREDUCTASE HCR"/>
    <property type="match status" value="1"/>
</dbReference>
<dbReference type="Gene3D" id="2.40.30.10">
    <property type="entry name" value="Translation factors"/>
    <property type="match status" value="1"/>
</dbReference>
<proteinExistence type="predicted"/>
<dbReference type="PANTHER" id="PTHR47354:SF1">
    <property type="entry name" value="CARNITINE MONOOXYGENASE REDUCTASE SUBUNIT"/>
    <property type="match status" value="1"/>
</dbReference>
<geneLocation type="plasmid" evidence="9 10">
    <name>unnamed1</name>
</geneLocation>
<evidence type="ECO:0000256" key="2">
    <source>
        <dbReference type="ARBA" id="ARBA00022714"/>
    </source>
</evidence>
<evidence type="ECO:0000259" key="7">
    <source>
        <dbReference type="PROSITE" id="PS51085"/>
    </source>
</evidence>
<dbReference type="GO" id="GO:0051537">
    <property type="term" value="F:2 iron, 2 sulfur cluster binding"/>
    <property type="evidence" value="ECO:0007669"/>
    <property type="project" value="UniProtKB-KW"/>
</dbReference>
<dbReference type="Pfam" id="PF00111">
    <property type="entry name" value="Fer2"/>
    <property type="match status" value="1"/>
</dbReference>
<keyword evidence="5" id="KW-0408">Iron</keyword>
<keyword evidence="4" id="KW-0560">Oxidoreductase</keyword>
<feature type="domain" description="2Fe-2S ferredoxin-type" evidence="7">
    <location>
        <begin position="232"/>
        <end position="317"/>
    </location>
</feature>
<dbReference type="PROSITE" id="PS51085">
    <property type="entry name" value="2FE2S_FER_2"/>
    <property type="match status" value="1"/>
</dbReference>
<keyword evidence="6" id="KW-0411">Iron-sulfur</keyword>
<dbReference type="CDD" id="cd06185">
    <property type="entry name" value="PDR_like"/>
    <property type="match status" value="1"/>
</dbReference>
<dbReference type="OrthoDB" id="544091at2"/>
<evidence type="ECO:0000259" key="8">
    <source>
        <dbReference type="PROSITE" id="PS51384"/>
    </source>
</evidence>
<dbReference type="PROSITE" id="PS00197">
    <property type="entry name" value="2FE2S_FER_1"/>
    <property type="match status" value="1"/>
</dbReference>
<feature type="domain" description="FAD-binding FR-type" evidence="8">
    <location>
        <begin position="1"/>
        <end position="103"/>
    </location>
</feature>
<dbReference type="InterPro" id="IPR036010">
    <property type="entry name" value="2Fe-2S_ferredoxin-like_sf"/>
</dbReference>
<keyword evidence="1" id="KW-0285">Flavoprotein</keyword>